<dbReference type="Proteomes" id="UP001055732">
    <property type="component" value="Chromosome"/>
</dbReference>
<gene>
    <name evidence="1" type="ORF">NF865_07640</name>
</gene>
<accession>A0A9E7MWK7</accession>
<keyword evidence="2" id="KW-1185">Reference proteome</keyword>
<dbReference type="AlphaFoldDB" id="A0A9E7MWK7"/>
<dbReference type="RefSeq" id="WP_253304155.1">
    <property type="nucleotide sequence ID" value="NZ_CP099582.1"/>
</dbReference>
<evidence type="ECO:0000313" key="2">
    <source>
        <dbReference type="Proteomes" id="UP001055732"/>
    </source>
</evidence>
<name>A0A9E7MWK7_THEAG</name>
<protein>
    <submittedName>
        <fullName evidence="1">Uncharacterized protein</fullName>
    </submittedName>
</protein>
<evidence type="ECO:0000313" key="1">
    <source>
        <dbReference type="EMBL" id="USS40198.1"/>
    </source>
</evidence>
<sequence length="240" mass="26555">MKKYLIIALLILLSGISVFLYVQNANVGDTTLCFSRISVNVSDVKPPIVVGPGFPPQAGFKGITLDEVVAGSPRHVLVGFFNFQPSNWTGERPRCYFKALEGYSENWMDLIMPGVSFSNVTLSGRVYLAVYVYPLEETAIIAKVNYGETPEGSEIAEAFRLKYSEPPGEIIDAYVSELKRSGYTTVRELSGNLFEGWVFRKGSDHLLVLKLRDEGNLYLLLARGEEADIKKLADAISSRG</sequence>
<proteinExistence type="predicted"/>
<reference evidence="1" key="2">
    <citation type="submission" date="2022-06" db="EMBL/GenBank/DDBJ databases">
        <authorList>
            <person name="Park Y.-J."/>
        </authorList>
    </citation>
    <scope>NUCLEOTIDE SEQUENCE</scope>
    <source>
        <strain evidence="1">TY</strain>
    </source>
</reference>
<reference evidence="1" key="1">
    <citation type="journal article" date="1998" name="Int. J. Syst. Bacteriol. 48 Pt">
        <title>Thermococcus guaymasensis sp. nov. and Thermococcus aggregans sp. nov., two novel thermophilic archaea isolated from the Guaymas Basin hydrothermal vent site.</title>
        <authorList>
            <person name="Canganella F."/>
            <person name="Jones W.J."/>
            <person name="Gambacorta A."/>
            <person name="Antranikian G."/>
        </authorList>
    </citation>
    <scope>NUCLEOTIDE SEQUENCE</scope>
    <source>
        <strain evidence="1">TY</strain>
    </source>
</reference>
<dbReference type="EMBL" id="CP099582">
    <property type="protein sequence ID" value="USS40198.1"/>
    <property type="molecule type" value="Genomic_DNA"/>
</dbReference>
<dbReference type="KEGG" id="tagg:NF865_07640"/>
<organism evidence="1 2">
    <name type="scientific">Thermococcus aggregans</name>
    <dbReference type="NCBI Taxonomy" id="110163"/>
    <lineage>
        <taxon>Archaea</taxon>
        <taxon>Methanobacteriati</taxon>
        <taxon>Methanobacteriota</taxon>
        <taxon>Thermococci</taxon>
        <taxon>Thermococcales</taxon>
        <taxon>Thermococcaceae</taxon>
        <taxon>Thermococcus</taxon>
    </lineage>
</organism>